<evidence type="ECO:0000256" key="2">
    <source>
        <dbReference type="ARBA" id="ARBA00016797"/>
    </source>
</evidence>
<dbReference type="PIRSF" id="PIRSF000090">
    <property type="entry name" value="Beta-ETF"/>
    <property type="match status" value="1"/>
</dbReference>
<dbReference type="PANTHER" id="PTHR21294">
    <property type="entry name" value="ELECTRON TRANSFER FLAVOPROTEIN BETA-SUBUNIT"/>
    <property type="match status" value="1"/>
</dbReference>
<organism evidence="6">
    <name type="scientific">candidate division WOR-3 bacterium</name>
    <dbReference type="NCBI Taxonomy" id="2052148"/>
    <lineage>
        <taxon>Bacteria</taxon>
        <taxon>Bacteria division WOR-3</taxon>
    </lineage>
</organism>
<dbReference type="InterPro" id="IPR033948">
    <property type="entry name" value="ETF_beta_N"/>
</dbReference>
<dbReference type="GO" id="GO:0009055">
    <property type="term" value="F:electron transfer activity"/>
    <property type="evidence" value="ECO:0007669"/>
    <property type="project" value="InterPro"/>
</dbReference>
<dbReference type="InterPro" id="IPR012255">
    <property type="entry name" value="ETF_b"/>
</dbReference>
<dbReference type="InterPro" id="IPR014729">
    <property type="entry name" value="Rossmann-like_a/b/a_fold"/>
</dbReference>
<accession>A0A7V3ZVB5</accession>
<evidence type="ECO:0000256" key="4">
    <source>
        <dbReference type="ARBA" id="ARBA00022982"/>
    </source>
</evidence>
<reference evidence="6" key="1">
    <citation type="journal article" date="2020" name="mSystems">
        <title>Genome- and Community-Level Interaction Insights into Carbon Utilization and Element Cycling Functions of Hydrothermarchaeota in Hydrothermal Sediment.</title>
        <authorList>
            <person name="Zhou Z."/>
            <person name="Liu Y."/>
            <person name="Xu W."/>
            <person name="Pan J."/>
            <person name="Luo Z.H."/>
            <person name="Li M."/>
        </authorList>
    </citation>
    <scope>NUCLEOTIDE SEQUENCE [LARGE SCALE GENOMIC DNA]</scope>
    <source>
        <strain evidence="6">SpSt-697</strain>
    </source>
</reference>
<dbReference type="PANTHER" id="PTHR21294:SF8">
    <property type="entry name" value="ELECTRON TRANSFER FLAVOPROTEIN SUBUNIT BETA"/>
    <property type="match status" value="1"/>
</dbReference>
<protein>
    <recommendedName>
        <fullName evidence="2">Electron transfer flavoprotein subunit beta</fullName>
    </recommendedName>
</protein>
<gene>
    <name evidence="6" type="ORF">ENU74_03420</name>
</gene>
<dbReference type="Gene3D" id="3.40.50.620">
    <property type="entry name" value="HUPs"/>
    <property type="match status" value="1"/>
</dbReference>
<sequence>MKIIVLVKSCPETSESEVRITNDGKDIIKDRLVYTINEADNYALEAALVLKEKYGGEITLITFGDKKSEEVLRMGFAKGADYGIRIESEKEIKDPLTIGQIFFSVIKGLEFDLILTGVTSSDYGYGIIGTALARFLNLPFATLVKKIEKEDNHFLIERELEGGLIEKRRIKLPCLLTIQTGIYPLRYASILGIKKALAKEIKLIKLSELGIELKEKIQLEEYFLPKKERETIFIQGNNEEEIAENLMKILKEKNFL</sequence>
<dbReference type="SMART" id="SM00893">
    <property type="entry name" value="ETF"/>
    <property type="match status" value="1"/>
</dbReference>
<proteinExistence type="inferred from homology"/>
<dbReference type="CDD" id="cd01714">
    <property type="entry name" value="ETF_beta"/>
    <property type="match status" value="1"/>
</dbReference>
<dbReference type="InterPro" id="IPR014730">
    <property type="entry name" value="ETF_a/b_N"/>
</dbReference>
<dbReference type="SUPFAM" id="SSF52402">
    <property type="entry name" value="Adenine nucleotide alpha hydrolases-like"/>
    <property type="match status" value="1"/>
</dbReference>
<keyword evidence="3" id="KW-0813">Transport</keyword>
<evidence type="ECO:0000259" key="5">
    <source>
        <dbReference type="SMART" id="SM00893"/>
    </source>
</evidence>
<dbReference type="Pfam" id="PF01012">
    <property type="entry name" value="ETF"/>
    <property type="match status" value="1"/>
</dbReference>
<evidence type="ECO:0000256" key="1">
    <source>
        <dbReference type="ARBA" id="ARBA00007557"/>
    </source>
</evidence>
<dbReference type="EMBL" id="DTDR01000088">
    <property type="protein sequence ID" value="HGK63625.1"/>
    <property type="molecule type" value="Genomic_DNA"/>
</dbReference>
<evidence type="ECO:0000313" key="6">
    <source>
        <dbReference type="EMBL" id="HGK63625.1"/>
    </source>
</evidence>
<feature type="domain" description="Electron transfer flavoprotein alpha/beta-subunit N-terminal" evidence="5">
    <location>
        <begin position="24"/>
        <end position="213"/>
    </location>
</feature>
<dbReference type="AlphaFoldDB" id="A0A7V3ZVB5"/>
<comment type="similarity">
    <text evidence="1">Belongs to the ETF beta-subunit/FixA family.</text>
</comment>
<comment type="caution">
    <text evidence="6">The sequence shown here is derived from an EMBL/GenBank/DDBJ whole genome shotgun (WGS) entry which is preliminary data.</text>
</comment>
<evidence type="ECO:0000256" key="3">
    <source>
        <dbReference type="ARBA" id="ARBA00022448"/>
    </source>
</evidence>
<keyword evidence="4" id="KW-0249">Electron transport</keyword>
<name>A0A7V3ZVB5_UNCW3</name>